<dbReference type="Proteomes" id="UP001163321">
    <property type="component" value="Chromosome 8"/>
</dbReference>
<proteinExistence type="predicted"/>
<protein>
    <submittedName>
        <fullName evidence="1">Uncharacterized protein</fullName>
    </submittedName>
</protein>
<accession>A0ACC0VRE3</accession>
<evidence type="ECO:0000313" key="2">
    <source>
        <dbReference type="Proteomes" id="UP001163321"/>
    </source>
</evidence>
<evidence type="ECO:0000313" key="1">
    <source>
        <dbReference type="EMBL" id="KAI9908298.1"/>
    </source>
</evidence>
<dbReference type="EMBL" id="CM047587">
    <property type="protein sequence ID" value="KAI9908298.1"/>
    <property type="molecule type" value="Genomic_DNA"/>
</dbReference>
<keyword evidence="2" id="KW-1185">Reference proteome</keyword>
<comment type="caution">
    <text evidence="1">The sequence shown here is derived from an EMBL/GenBank/DDBJ whole genome shotgun (WGS) entry which is preliminary data.</text>
</comment>
<name>A0ACC0VRE3_9STRA</name>
<gene>
    <name evidence="1" type="ORF">PsorP6_003636</name>
</gene>
<reference evidence="1 2" key="1">
    <citation type="journal article" date="2022" name="bioRxiv">
        <title>The genome of the oomycete Peronosclerospora sorghi, a cosmopolitan pathogen of maize and sorghum, is inflated with dispersed pseudogenes.</title>
        <authorList>
            <person name="Fletcher K."/>
            <person name="Martin F."/>
            <person name="Isakeit T."/>
            <person name="Cavanaugh K."/>
            <person name="Magill C."/>
            <person name="Michelmore R."/>
        </authorList>
    </citation>
    <scope>NUCLEOTIDE SEQUENCE [LARGE SCALE GENOMIC DNA]</scope>
    <source>
        <strain evidence="1">P6</strain>
    </source>
</reference>
<organism evidence="1 2">
    <name type="scientific">Peronosclerospora sorghi</name>
    <dbReference type="NCBI Taxonomy" id="230839"/>
    <lineage>
        <taxon>Eukaryota</taxon>
        <taxon>Sar</taxon>
        <taxon>Stramenopiles</taxon>
        <taxon>Oomycota</taxon>
        <taxon>Peronosporomycetes</taxon>
        <taxon>Peronosporales</taxon>
        <taxon>Peronosporaceae</taxon>
        <taxon>Peronosclerospora</taxon>
    </lineage>
</organism>
<sequence>MWEAPRSKTGESVLFPDGVTAEEAAEVLRFDDPHREWLSALRSNPTVRSSLTDFFRKRPGKETFGVELDRPCVDVT</sequence>